<sequence>MSSIRLFILGALSERGEMHGHQLRLLAEEEHIDMWTDISVGGLYGALKRLAAEGLIEAVRTEREGAYPERQVWRITEQGRISLGAQLIGTLREIVFRPDPFDLAFTRVTGDKLGNLRSLLDARLAKLVALEADERAHLDTISQYLNLAEQYAMRHRRARIVADIEWLRDTIDHLPEIIQDRSSREEHP</sequence>
<dbReference type="Pfam" id="PF03551">
    <property type="entry name" value="PadR"/>
    <property type="match status" value="1"/>
</dbReference>
<name>A0ABQ6JZG5_9MICO</name>
<reference evidence="3" key="1">
    <citation type="journal article" date="2019" name="Int. J. Syst. Evol. Microbiol.">
        <title>The Global Catalogue of Microorganisms (GCM) 10K type strain sequencing project: providing services to taxonomists for standard genome sequencing and annotation.</title>
        <authorList>
            <consortium name="The Broad Institute Genomics Platform"/>
            <consortium name="The Broad Institute Genome Sequencing Center for Infectious Disease"/>
            <person name="Wu L."/>
            <person name="Ma J."/>
        </authorList>
    </citation>
    <scope>NUCLEOTIDE SEQUENCE [LARGE SCALE GENOMIC DNA]</scope>
    <source>
        <strain evidence="3">NBRC 108894</strain>
    </source>
</reference>
<keyword evidence="3" id="KW-1185">Reference proteome</keyword>
<evidence type="ECO:0000313" key="3">
    <source>
        <dbReference type="Proteomes" id="UP001157034"/>
    </source>
</evidence>
<dbReference type="PANTHER" id="PTHR43252">
    <property type="entry name" value="TRANSCRIPTIONAL REGULATOR YQJI"/>
    <property type="match status" value="1"/>
</dbReference>
<evidence type="ECO:0000313" key="2">
    <source>
        <dbReference type="EMBL" id="GMA93732.1"/>
    </source>
</evidence>
<gene>
    <name evidence="2" type="ORF">GCM10025881_05560</name>
</gene>
<dbReference type="PANTHER" id="PTHR43252:SF7">
    <property type="entry name" value="TRANSCRIPTIONAL REGULATOR YQJI"/>
    <property type="match status" value="1"/>
</dbReference>
<dbReference type="SUPFAM" id="SSF46785">
    <property type="entry name" value="Winged helix' DNA-binding domain"/>
    <property type="match status" value="1"/>
</dbReference>
<dbReference type="InterPro" id="IPR036388">
    <property type="entry name" value="WH-like_DNA-bd_sf"/>
</dbReference>
<dbReference type="RefSeq" id="WP_284252658.1">
    <property type="nucleotide sequence ID" value="NZ_BAAAQO010000003.1"/>
</dbReference>
<feature type="domain" description="Transcription regulator PadR N-terminal" evidence="1">
    <location>
        <begin position="8"/>
        <end position="83"/>
    </location>
</feature>
<comment type="caution">
    <text evidence="2">The sequence shown here is derived from an EMBL/GenBank/DDBJ whole genome shotgun (WGS) entry which is preliminary data.</text>
</comment>
<organism evidence="2 3">
    <name type="scientific">Pseudolysinimonas kribbensis</name>
    <dbReference type="NCBI Taxonomy" id="433641"/>
    <lineage>
        <taxon>Bacteria</taxon>
        <taxon>Bacillati</taxon>
        <taxon>Actinomycetota</taxon>
        <taxon>Actinomycetes</taxon>
        <taxon>Micrococcales</taxon>
        <taxon>Microbacteriaceae</taxon>
        <taxon>Pseudolysinimonas</taxon>
    </lineage>
</organism>
<dbReference type="InterPro" id="IPR005149">
    <property type="entry name" value="Tscrpt_reg_PadR_N"/>
</dbReference>
<dbReference type="InterPro" id="IPR036390">
    <property type="entry name" value="WH_DNA-bd_sf"/>
</dbReference>
<protein>
    <recommendedName>
        <fullName evidence="1">Transcription regulator PadR N-terminal domain-containing protein</fullName>
    </recommendedName>
</protein>
<evidence type="ECO:0000259" key="1">
    <source>
        <dbReference type="Pfam" id="PF03551"/>
    </source>
</evidence>
<dbReference type="Proteomes" id="UP001157034">
    <property type="component" value="Unassembled WGS sequence"/>
</dbReference>
<dbReference type="Gene3D" id="1.10.10.10">
    <property type="entry name" value="Winged helix-like DNA-binding domain superfamily/Winged helix DNA-binding domain"/>
    <property type="match status" value="1"/>
</dbReference>
<accession>A0ABQ6JZG5</accession>
<proteinExistence type="predicted"/>
<dbReference type="EMBL" id="BSVB01000001">
    <property type="protein sequence ID" value="GMA93732.1"/>
    <property type="molecule type" value="Genomic_DNA"/>
</dbReference>